<protein>
    <recommendedName>
        <fullName evidence="2">site-specific DNA-methyltransferase (cytosine-N(4)-specific)</fullName>
        <ecNumber evidence="2">2.1.1.113</ecNumber>
    </recommendedName>
</protein>
<proteinExistence type="inferred from homology"/>
<name>F7R2W3_9LACO</name>
<dbReference type="Proteomes" id="UP000002971">
    <property type="component" value="Unassembled WGS sequence"/>
</dbReference>
<evidence type="ECO:0000256" key="4">
    <source>
        <dbReference type="ARBA" id="ARBA00022679"/>
    </source>
</evidence>
<keyword evidence="4" id="KW-0808">Transferase</keyword>
<evidence type="ECO:0000256" key="1">
    <source>
        <dbReference type="ARBA" id="ARBA00010203"/>
    </source>
</evidence>
<evidence type="ECO:0000256" key="2">
    <source>
        <dbReference type="ARBA" id="ARBA00012185"/>
    </source>
</evidence>
<dbReference type="GO" id="GO:0009307">
    <property type="term" value="P:DNA restriction-modification system"/>
    <property type="evidence" value="ECO:0007669"/>
    <property type="project" value="UniProtKB-KW"/>
</dbReference>
<dbReference type="GO" id="GO:0003677">
    <property type="term" value="F:DNA binding"/>
    <property type="evidence" value="ECO:0007669"/>
    <property type="project" value="InterPro"/>
</dbReference>
<dbReference type="SUPFAM" id="SSF53335">
    <property type="entry name" value="S-adenosyl-L-methionine-dependent methyltransferases"/>
    <property type="match status" value="1"/>
</dbReference>
<dbReference type="EMBL" id="AFOJ01000007">
    <property type="protein sequence ID" value="EGM50384.1"/>
    <property type="molecule type" value="Genomic_DNA"/>
</dbReference>
<dbReference type="InterPro" id="IPR029063">
    <property type="entry name" value="SAM-dependent_MTases_sf"/>
</dbReference>
<comment type="caution">
    <text evidence="8">The sequence shown here is derived from an EMBL/GenBank/DDBJ whole genome shotgun (WGS) entry which is preliminary data.</text>
</comment>
<dbReference type="Gene3D" id="3.40.50.150">
    <property type="entry name" value="Vaccinia Virus protein VP39"/>
    <property type="match status" value="1"/>
</dbReference>
<organism evidence="8 9">
    <name type="scientific">Ligilactobacillus ruminis SPM0211</name>
    <dbReference type="NCBI Taxonomy" id="1040964"/>
    <lineage>
        <taxon>Bacteria</taxon>
        <taxon>Bacillati</taxon>
        <taxon>Bacillota</taxon>
        <taxon>Bacilli</taxon>
        <taxon>Lactobacillales</taxon>
        <taxon>Lactobacillaceae</taxon>
        <taxon>Ligilactobacillus</taxon>
    </lineage>
</organism>
<dbReference type="AlphaFoldDB" id="F7R2W3"/>
<dbReference type="RefSeq" id="WP_003696516.1">
    <property type="nucleotide sequence ID" value="NZ_AFOJ01000007.1"/>
</dbReference>
<evidence type="ECO:0000256" key="6">
    <source>
        <dbReference type="ARBA" id="ARBA00022747"/>
    </source>
</evidence>
<evidence type="ECO:0000256" key="3">
    <source>
        <dbReference type="ARBA" id="ARBA00022603"/>
    </source>
</evidence>
<evidence type="ECO:0000313" key="9">
    <source>
        <dbReference type="Proteomes" id="UP000002971"/>
    </source>
</evidence>
<dbReference type="InterPro" id="IPR017985">
    <property type="entry name" value="MeTrfase_CN4_CS"/>
</dbReference>
<keyword evidence="6" id="KW-0680">Restriction system</keyword>
<comment type="similarity">
    <text evidence="1">Belongs to the N(4)/N(6)-methyltransferase family. N(4) subfamily.</text>
</comment>
<dbReference type="PROSITE" id="PS00093">
    <property type="entry name" value="N4_MTASE"/>
    <property type="match status" value="1"/>
</dbReference>
<dbReference type="EC" id="2.1.1.113" evidence="2"/>
<keyword evidence="5" id="KW-0949">S-adenosyl-L-methionine</keyword>
<accession>F7R2W3</accession>
<evidence type="ECO:0000313" key="8">
    <source>
        <dbReference type="EMBL" id="EGM50384.1"/>
    </source>
</evidence>
<sequence length="86" mass="9809">MEEKMKKNNLAFLGDSRTMEEIDVNSVDLIITSPPYFNLVDYNHNNQIGLTETYDTYIRSVKGGFKLSFYGGLKMYGLGGLRTDRC</sequence>
<evidence type="ECO:0000256" key="7">
    <source>
        <dbReference type="ARBA" id="ARBA00049120"/>
    </source>
</evidence>
<dbReference type="GO" id="GO:0015667">
    <property type="term" value="F:site-specific DNA-methyltransferase (cytosine-N4-specific) activity"/>
    <property type="evidence" value="ECO:0007669"/>
    <property type="project" value="UniProtKB-EC"/>
</dbReference>
<gene>
    <name evidence="8" type="ORF">LRU_02066</name>
</gene>
<reference evidence="8 9" key="1">
    <citation type="journal article" date="2011" name="J. Bacteriol.">
        <title>Genome Sequence of Lactobacillus ruminis SPM0211, Isolated from a Fecal Sample from a Healthy Korean.</title>
        <authorList>
            <person name="Lee S."/>
            <person name="Cho Y.J."/>
            <person name="Lee A.H."/>
            <person name="Chun J."/>
            <person name="Ha N.J."/>
            <person name="Ko G."/>
        </authorList>
    </citation>
    <scope>NUCLEOTIDE SEQUENCE [LARGE SCALE GENOMIC DNA]</scope>
    <source>
        <strain evidence="8 9">SPM0211</strain>
    </source>
</reference>
<evidence type="ECO:0000256" key="5">
    <source>
        <dbReference type="ARBA" id="ARBA00022691"/>
    </source>
</evidence>
<keyword evidence="3" id="KW-0489">Methyltransferase</keyword>
<comment type="catalytic activity">
    <reaction evidence="7">
        <text>a 2'-deoxycytidine in DNA + S-adenosyl-L-methionine = an N(4)-methyl-2'-deoxycytidine in DNA + S-adenosyl-L-homocysteine + H(+)</text>
        <dbReference type="Rhea" id="RHEA:16857"/>
        <dbReference type="Rhea" id="RHEA-COMP:11369"/>
        <dbReference type="Rhea" id="RHEA-COMP:13674"/>
        <dbReference type="ChEBI" id="CHEBI:15378"/>
        <dbReference type="ChEBI" id="CHEBI:57856"/>
        <dbReference type="ChEBI" id="CHEBI:59789"/>
        <dbReference type="ChEBI" id="CHEBI:85452"/>
        <dbReference type="ChEBI" id="CHEBI:137933"/>
        <dbReference type="EC" id="2.1.1.113"/>
    </reaction>
</comment>
<dbReference type="GO" id="GO:0032259">
    <property type="term" value="P:methylation"/>
    <property type="evidence" value="ECO:0007669"/>
    <property type="project" value="UniProtKB-KW"/>
</dbReference>